<evidence type="ECO:0000313" key="2">
    <source>
        <dbReference type="EMBL" id="RJG01263.1"/>
    </source>
</evidence>
<organism evidence="2 3">
    <name type="scientific">Noviherbaspirillum sedimenti</name>
    <dbReference type="NCBI Taxonomy" id="2320865"/>
    <lineage>
        <taxon>Bacteria</taxon>
        <taxon>Pseudomonadati</taxon>
        <taxon>Pseudomonadota</taxon>
        <taxon>Betaproteobacteria</taxon>
        <taxon>Burkholderiales</taxon>
        <taxon>Oxalobacteraceae</taxon>
        <taxon>Noviherbaspirillum</taxon>
    </lineage>
</organism>
<dbReference type="InterPro" id="IPR002539">
    <property type="entry name" value="MaoC-like_dom"/>
</dbReference>
<dbReference type="SUPFAM" id="SSF54637">
    <property type="entry name" value="Thioesterase/thiol ester dehydrase-isomerase"/>
    <property type="match status" value="1"/>
</dbReference>
<name>A0A3A3FYK9_9BURK</name>
<accession>A0A3A3FYK9</accession>
<dbReference type="Gene3D" id="3.10.129.10">
    <property type="entry name" value="Hotdog Thioesterase"/>
    <property type="match status" value="1"/>
</dbReference>
<dbReference type="OrthoDB" id="5298629at2"/>
<dbReference type="RefSeq" id="WP_119784713.1">
    <property type="nucleotide sequence ID" value="NZ_QYUQ01000002.1"/>
</dbReference>
<proteinExistence type="predicted"/>
<dbReference type="CDD" id="cd03454">
    <property type="entry name" value="YdeM"/>
    <property type="match status" value="1"/>
</dbReference>
<dbReference type="InterPro" id="IPR029069">
    <property type="entry name" value="HotDog_dom_sf"/>
</dbReference>
<evidence type="ECO:0000259" key="1">
    <source>
        <dbReference type="Pfam" id="PF01575"/>
    </source>
</evidence>
<dbReference type="Pfam" id="PF01575">
    <property type="entry name" value="MaoC_dehydratas"/>
    <property type="match status" value="1"/>
</dbReference>
<dbReference type="EMBL" id="QYUQ01000002">
    <property type="protein sequence ID" value="RJG01263.1"/>
    <property type="molecule type" value="Genomic_DNA"/>
</dbReference>
<reference evidence="3" key="1">
    <citation type="submission" date="2018-09" db="EMBL/GenBank/DDBJ databases">
        <authorList>
            <person name="Zhu H."/>
        </authorList>
    </citation>
    <scope>NUCLEOTIDE SEQUENCE [LARGE SCALE GENOMIC DNA]</scope>
    <source>
        <strain evidence="3">K1S02-23</strain>
    </source>
</reference>
<feature type="domain" description="MaoC-like" evidence="1">
    <location>
        <begin position="16"/>
        <end position="113"/>
    </location>
</feature>
<dbReference type="AlphaFoldDB" id="A0A3A3FYK9"/>
<keyword evidence="3" id="KW-1185">Reference proteome</keyword>
<comment type="caution">
    <text evidence="2">The sequence shown here is derived from an EMBL/GenBank/DDBJ whole genome shotgun (WGS) entry which is preliminary data.</text>
</comment>
<protein>
    <submittedName>
        <fullName evidence="2">MaoC family dehydratase</fullName>
    </submittedName>
</protein>
<dbReference type="InterPro" id="IPR052342">
    <property type="entry name" value="MCH/BMMD"/>
</dbReference>
<sequence length="152" mass="16724">MANMQWYFEDFQAGQVIEVGEIGVSEEEIMEFARRYDPQPFHIDREAAARTHGGVIASGSHTFSLMMRLMVDGLLNQSANLPSPGVDELRWLKPVRGGDVLSGRCVVLESRVSVSKPDRGVVTTRWEARNQDGELVATAKVICMFGLRGGAG</sequence>
<dbReference type="PANTHER" id="PTHR43664">
    <property type="entry name" value="MONOAMINE OXIDASE-RELATED"/>
    <property type="match status" value="1"/>
</dbReference>
<evidence type="ECO:0000313" key="3">
    <source>
        <dbReference type="Proteomes" id="UP000266327"/>
    </source>
</evidence>
<dbReference type="Proteomes" id="UP000266327">
    <property type="component" value="Unassembled WGS sequence"/>
</dbReference>
<dbReference type="PANTHER" id="PTHR43664:SF1">
    <property type="entry name" value="BETA-METHYLMALYL-COA DEHYDRATASE"/>
    <property type="match status" value="1"/>
</dbReference>
<gene>
    <name evidence="2" type="ORF">D3878_06415</name>
</gene>